<dbReference type="Proteomes" id="UP001595457">
    <property type="component" value="Unassembled WGS sequence"/>
</dbReference>
<feature type="compositionally biased region" description="Polar residues" evidence="1">
    <location>
        <begin position="51"/>
        <end position="67"/>
    </location>
</feature>
<feature type="region of interest" description="Disordered" evidence="1">
    <location>
        <begin position="19"/>
        <end position="67"/>
    </location>
</feature>
<feature type="compositionally biased region" description="Basic and acidic residues" evidence="1">
    <location>
        <begin position="33"/>
        <end position="50"/>
    </location>
</feature>
<keyword evidence="2" id="KW-0732">Signal</keyword>
<reference evidence="4" key="1">
    <citation type="journal article" date="2019" name="Int. J. Syst. Evol. Microbiol.">
        <title>The Global Catalogue of Microorganisms (GCM) 10K type strain sequencing project: providing services to taxonomists for standard genome sequencing and annotation.</title>
        <authorList>
            <consortium name="The Broad Institute Genomics Platform"/>
            <consortium name="The Broad Institute Genome Sequencing Center for Infectious Disease"/>
            <person name="Wu L."/>
            <person name="Ma J."/>
        </authorList>
    </citation>
    <scope>NUCLEOTIDE SEQUENCE [LARGE SCALE GENOMIC DNA]</scope>
    <source>
        <strain evidence="4">KCTC 62195</strain>
    </source>
</reference>
<organism evidence="3 4">
    <name type="scientific">Azotobacter bryophylli</name>
    <dbReference type="NCBI Taxonomy" id="1986537"/>
    <lineage>
        <taxon>Bacteria</taxon>
        <taxon>Pseudomonadati</taxon>
        <taxon>Pseudomonadota</taxon>
        <taxon>Gammaproteobacteria</taxon>
        <taxon>Pseudomonadales</taxon>
        <taxon>Pseudomonadaceae</taxon>
        <taxon>Azotobacter</taxon>
    </lineage>
</organism>
<gene>
    <name evidence="3" type="ORF">ACFOJE_07445</name>
</gene>
<comment type="caution">
    <text evidence="3">The sequence shown here is derived from an EMBL/GenBank/DDBJ whole genome shotgun (WGS) entry which is preliminary data.</text>
</comment>
<feature type="signal peptide" evidence="2">
    <location>
        <begin position="1"/>
        <end position="19"/>
    </location>
</feature>
<evidence type="ECO:0000313" key="3">
    <source>
        <dbReference type="EMBL" id="MFC2972044.1"/>
    </source>
</evidence>
<keyword evidence="4" id="KW-1185">Reference proteome</keyword>
<evidence type="ECO:0000256" key="1">
    <source>
        <dbReference type="SAM" id="MobiDB-lite"/>
    </source>
</evidence>
<dbReference type="Gene3D" id="2.40.50.320">
    <property type="entry name" value="Copper binding periplasmic protein CusF"/>
    <property type="match status" value="1"/>
</dbReference>
<evidence type="ECO:0000313" key="4">
    <source>
        <dbReference type="Proteomes" id="UP001595457"/>
    </source>
</evidence>
<dbReference type="InterPro" id="IPR042230">
    <property type="entry name" value="CusF_sf"/>
</dbReference>
<proteinExistence type="predicted"/>
<sequence>MRYLLVVTMIAALSQTAIAADTSTGSDPMSSEHGSEHKGTEHMGPEHKSGTEQTAEATGTIKSIQKESVTIAHDAVPSLSWGAKTRHFSATPDQLKDLKVGDKVKFEFSTHGKKARIQSIETE</sequence>
<name>A0ABV7ARB5_9GAMM</name>
<dbReference type="Pfam" id="PF11604">
    <property type="entry name" value="CusF_Ec"/>
    <property type="match status" value="1"/>
</dbReference>
<protein>
    <submittedName>
        <fullName evidence="3">Copper-binding protein</fullName>
    </submittedName>
</protein>
<evidence type="ECO:0000256" key="2">
    <source>
        <dbReference type="SAM" id="SignalP"/>
    </source>
</evidence>
<feature type="compositionally biased region" description="Polar residues" evidence="1">
    <location>
        <begin position="19"/>
        <end position="29"/>
    </location>
</feature>
<dbReference type="EMBL" id="JBHRSJ010000012">
    <property type="protein sequence ID" value="MFC2972044.1"/>
    <property type="molecule type" value="Genomic_DNA"/>
</dbReference>
<dbReference type="RefSeq" id="WP_377813674.1">
    <property type="nucleotide sequence ID" value="NZ_JBHRSJ010000012.1"/>
</dbReference>
<feature type="chain" id="PRO_5047380944" evidence="2">
    <location>
        <begin position="20"/>
        <end position="123"/>
    </location>
</feature>
<accession>A0ABV7ARB5</accession>
<dbReference type="InterPro" id="IPR021647">
    <property type="entry name" value="CusF_Ec"/>
</dbReference>